<evidence type="ECO:0000313" key="2">
    <source>
        <dbReference type="Proteomes" id="UP000769766"/>
    </source>
</evidence>
<dbReference type="AlphaFoldDB" id="A0A932CRP8"/>
<organism evidence="1 2">
    <name type="scientific">Tectimicrobiota bacterium</name>
    <dbReference type="NCBI Taxonomy" id="2528274"/>
    <lineage>
        <taxon>Bacteria</taxon>
        <taxon>Pseudomonadati</taxon>
        <taxon>Nitrospinota/Tectimicrobiota group</taxon>
        <taxon>Candidatus Tectimicrobiota</taxon>
    </lineage>
</organism>
<gene>
    <name evidence="1" type="ORF">HYY20_13630</name>
</gene>
<proteinExistence type="predicted"/>
<comment type="caution">
    <text evidence="1">The sequence shown here is derived from an EMBL/GenBank/DDBJ whole genome shotgun (WGS) entry which is preliminary data.</text>
</comment>
<evidence type="ECO:0000313" key="1">
    <source>
        <dbReference type="EMBL" id="MBI2877911.1"/>
    </source>
</evidence>
<protein>
    <submittedName>
        <fullName evidence="1">Uncharacterized protein</fullName>
    </submittedName>
</protein>
<name>A0A932CRP8_UNCTE</name>
<accession>A0A932CRP8</accession>
<reference evidence="1" key="1">
    <citation type="submission" date="2020-07" db="EMBL/GenBank/DDBJ databases">
        <title>Huge and variable diversity of episymbiotic CPR bacteria and DPANN archaea in groundwater ecosystems.</title>
        <authorList>
            <person name="He C.Y."/>
            <person name="Keren R."/>
            <person name="Whittaker M."/>
            <person name="Farag I.F."/>
            <person name="Doudna J."/>
            <person name="Cate J.H.D."/>
            <person name="Banfield J.F."/>
        </authorList>
    </citation>
    <scope>NUCLEOTIDE SEQUENCE</scope>
    <source>
        <strain evidence="1">NC_groundwater_672_Ag_B-0.1um_62_36</strain>
    </source>
</reference>
<dbReference type="EMBL" id="JACPRF010000413">
    <property type="protein sequence ID" value="MBI2877911.1"/>
    <property type="molecule type" value="Genomic_DNA"/>
</dbReference>
<dbReference type="Proteomes" id="UP000769766">
    <property type="component" value="Unassembled WGS sequence"/>
</dbReference>
<sequence length="63" mass="7065">MPTKLSVETIQRMARELAGLELDPDRLGLLTPRLEGLLQEINRLDGLNLKEVEPAPIIEMKGE</sequence>